<keyword evidence="3" id="KW-1185">Reference proteome</keyword>
<proteinExistence type="predicted"/>
<reference evidence="2 3" key="1">
    <citation type="journal article" date="2022" name="Front. Microbiol.">
        <title>High genomic differentiation and limited gene flow indicate recent cryptic speciation within the genus Laspinema (cyanobacteria).</title>
        <authorList>
            <person name="Stanojkovic A."/>
            <person name="Skoupy S."/>
            <person name="Skaloud P."/>
            <person name="Dvorak P."/>
        </authorList>
    </citation>
    <scope>NUCLEOTIDE SEQUENCE [LARGE SCALE GENOMIC DNA]</scope>
    <source>
        <strain evidence="2 3">D3b</strain>
    </source>
</reference>
<dbReference type="InterPro" id="IPR012337">
    <property type="entry name" value="RNaseH-like_sf"/>
</dbReference>
<dbReference type="PANTHER" id="PTHR33627">
    <property type="entry name" value="TRANSPOSASE"/>
    <property type="match status" value="1"/>
</dbReference>
<gene>
    <name evidence="2" type="ORF">NG792_09155</name>
</gene>
<dbReference type="SUPFAM" id="SSF53098">
    <property type="entry name" value="Ribonuclease H-like"/>
    <property type="match status" value="1"/>
</dbReference>
<comment type="caution">
    <text evidence="2">The sequence shown here is derived from an EMBL/GenBank/DDBJ whole genome shotgun (WGS) entry which is preliminary data.</text>
</comment>
<dbReference type="NCBIfam" id="NF033540">
    <property type="entry name" value="transpos_IS701"/>
    <property type="match status" value="1"/>
</dbReference>
<sequence>MIAPKQAKPTLPLIDEYCENYKSLFSDVRTYEAFKNIHVGILSEIKRKTLPEIAKVLGLENAQGLHHFLTRSPWDIHQHRNSRIQLILNHLKGRRIRVIIDETGDPKKGKKTDYVARQYIGRLGKVENGIVSVVAYGLIDGITFPILFEVFKPQKCLKAGDIYKTKPQIAAGLIEEMVHLGFQIELVLADSLYGESETYFLNKLEELGLLYMVSIRSNHGVWLPEGQSVSANEWKTFTRHMSQGETETRYVREVIFGEKGRRTYWDLTTDTKTLPENSTSFVMSNIPNLNSENVGDIYGDRTWVEYGFMQSKSELGWADWRLTHYTDIEKWWELVCSAYLLVTLMTSPFKSSATSSPTPASEIFRFSVTQHPHWNHQTSWKNMLNNLQLLLLPKLCFNYILYWLQVFPIPQLSWGLNRLINFINRACFALFPPSADGHFLFSSA</sequence>
<evidence type="ECO:0000313" key="3">
    <source>
        <dbReference type="Proteomes" id="UP001525961"/>
    </source>
</evidence>
<dbReference type="InterPro" id="IPR039365">
    <property type="entry name" value="IS701-like"/>
</dbReference>
<dbReference type="EMBL" id="JAMXFA010000009">
    <property type="protein sequence ID" value="MCT7977872.1"/>
    <property type="molecule type" value="Genomic_DNA"/>
</dbReference>
<evidence type="ECO:0000259" key="1">
    <source>
        <dbReference type="Pfam" id="PF13546"/>
    </source>
</evidence>
<accession>A0ABT2N5A6</accession>
<feature type="domain" description="Transposase IS701-like DDE" evidence="1">
    <location>
        <begin position="34"/>
        <end position="230"/>
    </location>
</feature>
<evidence type="ECO:0000313" key="2">
    <source>
        <dbReference type="EMBL" id="MCT7977872.1"/>
    </source>
</evidence>
<dbReference type="PANTHER" id="PTHR33627:SF1">
    <property type="entry name" value="TRANSPOSASE"/>
    <property type="match status" value="1"/>
</dbReference>
<dbReference type="Pfam" id="PF13546">
    <property type="entry name" value="DDE_5"/>
    <property type="match status" value="1"/>
</dbReference>
<organism evidence="2 3">
    <name type="scientific">Laspinema olomoucense D3b</name>
    <dbReference type="NCBI Taxonomy" id="2953688"/>
    <lineage>
        <taxon>Bacteria</taxon>
        <taxon>Bacillati</taxon>
        <taxon>Cyanobacteriota</taxon>
        <taxon>Cyanophyceae</taxon>
        <taxon>Oscillatoriophycideae</taxon>
        <taxon>Oscillatoriales</taxon>
        <taxon>Laspinemataceae</taxon>
        <taxon>Laspinema</taxon>
        <taxon>Laspinema olomoucense</taxon>
    </lineage>
</organism>
<dbReference type="RefSeq" id="WP_261235264.1">
    <property type="nucleotide sequence ID" value="NZ_JAMXFA010000009.1"/>
</dbReference>
<dbReference type="Proteomes" id="UP001525961">
    <property type="component" value="Unassembled WGS sequence"/>
</dbReference>
<protein>
    <submittedName>
        <fullName evidence="2">IS701 family transposase</fullName>
    </submittedName>
</protein>
<name>A0ABT2N5A6_9CYAN</name>
<dbReference type="InterPro" id="IPR038721">
    <property type="entry name" value="IS701-like_DDE_dom"/>
</dbReference>